<gene>
    <name evidence="1" type="ORF">DUT91_16655</name>
</gene>
<organism evidence="1 2">
    <name type="scientific">Phyllobacterium salinisoli</name>
    <dbReference type="NCBI Taxonomy" id="1899321"/>
    <lineage>
        <taxon>Bacteria</taxon>
        <taxon>Pseudomonadati</taxon>
        <taxon>Pseudomonadota</taxon>
        <taxon>Alphaproteobacteria</taxon>
        <taxon>Hyphomicrobiales</taxon>
        <taxon>Phyllobacteriaceae</taxon>
        <taxon>Phyllobacterium</taxon>
    </lineage>
</organism>
<evidence type="ECO:0000313" key="2">
    <source>
        <dbReference type="Proteomes" id="UP000253420"/>
    </source>
</evidence>
<dbReference type="PANTHER" id="PTHR38482">
    <property type="entry name" value="DMT FAMILY PROTEIN"/>
    <property type="match status" value="1"/>
</dbReference>
<dbReference type="PANTHER" id="PTHR38482:SF1">
    <property type="entry name" value="DMT FAMILY PROTEIN"/>
    <property type="match status" value="1"/>
</dbReference>
<protein>
    <submittedName>
        <fullName evidence="1">Uncharacterized protein</fullName>
    </submittedName>
</protein>
<keyword evidence="2" id="KW-1185">Reference proteome</keyword>
<dbReference type="EMBL" id="QOZG01000007">
    <property type="protein sequence ID" value="RCS22740.1"/>
    <property type="molecule type" value="Genomic_DNA"/>
</dbReference>
<evidence type="ECO:0000313" key="1">
    <source>
        <dbReference type="EMBL" id="RCS22740.1"/>
    </source>
</evidence>
<dbReference type="Proteomes" id="UP000253420">
    <property type="component" value="Unassembled WGS sequence"/>
</dbReference>
<dbReference type="AlphaFoldDB" id="A0A368K400"/>
<accession>A0A368K400</accession>
<dbReference type="Pfam" id="PF04342">
    <property type="entry name" value="DMT_6"/>
    <property type="match status" value="1"/>
</dbReference>
<proteinExistence type="predicted"/>
<name>A0A368K400_9HYPH</name>
<dbReference type="InterPro" id="IPR007437">
    <property type="entry name" value="DUF486"/>
</dbReference>
<comment type="caution">
    <text evidence="1">The sequence shown here is derived from an EMBL/GenBank/DDBJ whole genome shotgun (WGS) entry which is preliminary data.</text>
</comment>
<sequence length="81" mass="9201">MLGLPRLPDVPCDVLWKVFPRSVFCPLGVANRIGHTVYSTSQLKTIQEVITLTVFVAFSVLYLKVPLTWRHDTKVMELSDI</sequence>
<reference evidence="1 2" key="1">
    <citation type="submission" date="2018-07" db="EMBL/GenBank/DDBJ databases">
        <title>The draft genome of Phyllobacterium salinisoli.</title>
        <authorList>
            <person name="Liu L."/>
            <person name="Li L."/>
            <person name="Zhang X."/>
            <person name="Liang L."/>
        </authorList>
    </citation>
    <scope>NUCLEOTIDE SEQUENCE [LARGE SCALE GENOMIC DNA]</scope>
    <source>
        <strain evidence="1 2">LLAN61</strain>
    </source>
</reference>